<gene>
    <name evidence="1" type="ORF">MCHLO_06721</name>
</gene>
<name>A0ABQ0LEF5_MYCCL</name>
<evidence type="ECO:0000313" key="2">
    <source>
        <dbReference type="Proteomes" id="UP000815677"/>
    </source>
</evidence>
<dbReference type="Proteomes" id="UP000815677">
    <property type="component" value="Unassembled WGS sequence"/>
</dbReference>
<evidence type="ECO:0000313" key="1">
    <source>
        <dbReference type="EMBL" id="GAT49407.1"/>
    </source>
</evidence>
<accession>A0ABQ0LEF5</accession>
<protein>
    <recommendedName>
        <fullName evidence="3">F-box domain-containing protein</fullName>
    </recommendedName>
</protein>
<evidence type="ECO:0008006" key="3">
    <source>
        <dbReference type="Google" id="ProtNLM"/>
    </source>
</evidence>
<proteinExistence type="predicted"/>
<dbReference type="InterPro" id="IPR032675">
    <property type="entry name" value="LRR_dom_sf"/>
</dbReference>
<dbReference type="EMBL" id="DF845479">
    <property type="protein sequence ID" value="GAT49407.1"/>
    <property type="molecule type" value="Genomic_DNA"/>
</dbReference>
<sequence>MSDAETASLSEDGHEAYISAAADPEHALPQSPHPILALPSEIMSEIFIHYLPPYPHCPPLLGDASPTKLTQICGRWREIAHHTPALWRAVELFMVLRDAASLDLQLETARTWLERSCGLPLCVILGNAMSRTDVERYARNALRLLLDHHTRWEYAALHVSVATWIPGQAAERDMPLLRQFDLKYMDTSFENDVEGTLNAPLLSTAFLDCDFARTEKVPLLLAWNQITRLRLRHSNLGVTVAILRDAANLVECSISLTTIGDLNLAPGDVLKFERLETLSITAGFSNCEKVDRLLSAFCAPNLRRFHVDCDMLDYRRGDNAASFPAILAAMGCRLEYLSLANTKQSVEEFREVLPDIKFIHYRPRLSDEWGIWDLRTFYSSG</sequence>
<keyword evidence="2" id="KW-1185">Reference proteome</keyword>
<organism evidence="1 2">
    <name type="scientific">Mycena chlorophos</name>
    <name type="common">Agaric fungus</name>
    <name type="synonym">Agaricus chlorophos</name>
    <dbReference type="NCBI Taxonomy" id="658473"/>
    <lineage>
        <taxon>Eukaryota</taxon>
        <taxon>Fungi</taxon>
        <taxon>Dikarya</taxon>
        <taxon>Basidiomycota</taxon>
        <taxon>Agaricomycotina</taxon>
        <taxon>Agaricomycetes</taxon>
        <taxon>Agaricomycetidae</taxon>
        <taxon>Agaricales</taxon>
        <taxon>Marasmiineae</taxon>
        <taxon>Mycenaceae</taxon>
        <taxon>Mycena</taxon>
    </lineage>
</organism>
<dbReference type="Gene3D" id="3.80.10.10">
    <property type="entry name" value="Ribonuclease Inhibitor"/>
    <property type="match status" value="1"/>
</dbReference>
<dbReference type="Gene3D" id="1.20.1280.50">
    <property type="match status" value="1"/>
</dbReference>
<reference evidence="1" key="1">
    <citation type="submission" date="2014-09" db="EMBL/GenBank/DDBJ databases">
        <title>Genome sequence of the luminous mushroom Mycena chlorophos for searching fungal bioluminescence genes.</title>
        <authorList>
            <person name="Tanaka Y."/>
            <person name="Kasuga D."/>
            <person name="Oba Y."/>
            <person name="Hase S."/>
            <person name="Sato K."/>
            <person name="Oba Y."/>
            <person name="Sakakibara Y."/>
        </authorList>
    </citation>
    <scope>NUCLEOTIDE SEQUENCE</scope>
</reference>